<evidence type="ECO:0000313" key="6">
    <source>
        <dbReference type="Proteomes" id="UP000441336"/>
    </source>
</evidence>
<proteinExistence type="inferred from homology"/>
<organism evidence="5 6">
    <name type="scientific">Hymenobacter ginkgonis</name>
    <dbReference type="NCBI Taxonomy" id="2682976"/>
    <lineage>
        <taxon>Bacteria</taxon>
        <taxon>Pseudomonadati</taxon>
        <taxon>Bacteroidota</taxon>
        <taxon>Cytophagia</taxon>
        <taxon>Cytophagales</taxon>
        <taxon>Hymenobacteraceae</taxon>
        <taxon>Hymenobacter</taxon>
    </lineage>
</organism>
<feature type="domain" description="SGNH hydrolase-type esterase" evidence="4">
    <location>
        <begin position="35"/>
        <end position="218"/>
    </location>
</feature>
<dbReference type="Proteomes" id="UP000441336">
    <property type="component" value="Unassembled WGS sequence"/>
</dbReference>
<feature type="signal peptide" evidence="3">
    <location>
        <begin position="1"/>
        <end position="25"/>
    </location>
</feature>
<protein>
    <submittedName>
        <fullName evidence="5">Lysophospholipase</fullName>
    </submittedName>
</protein>
<keyword evidence="3" id="KW-0732">Signal</keyword>
<keyword evidence="6" id="KW-1185">Reference proteome</keyword>
<dbReference type="PANTHER" id="PTHR43695">
    <property type="entry name" value="PUTATIVE (AFU_ORTHOLOGUE AFUA_2G17250)-RELATED"/>
    <property type="match status" value="1"/>
</dbReference>
<name>A0A7K1TJW6_9BACT</name>
<sequence length="267" mass="29521">MLLKPTRFLPLAALALFATFLLNVAAPTPRPTLYLIGDSTVKNGQGRGDGGLWGWGNYLPAAFDTTRLRVENDARGGTSSRTFRTQGLWEKVRTKIRPGDYVIMQFGHNDSSPLTDSTRARGTIKSNGDESQEVYNYLTKQKEVVHSYGWYLRQFIGEAQKQGATVVVCSPIPRNSWTAGKVNRSSADYGKWAAEAARQAKATFIDLNQLIADKYDRAGEALVKSTYFNTTDHTHTIEAGAKLNAEAVAEGIREAKGLDLKKYLLKK</sequence>
<dbReference type="Pfam" id="PF13472">
    <property type="entry name" value="Lipase_GDSL_2"/>
    <property type="match status" value="1"/>
</dbReference>
<evidence type="ECO:0000256" key="2">
    <source>
        <dbReference type="ARBA" id="ARBA00022801"/>
    </source>
</evidence>
<dbReference type="InterPro" id="IPR013830">
    <property type="entry name" value="SGNH_hydro"/>
</dbReference>
<dbReference type="GO" id="GO:0016788">
    <property type="term" value="F:hydrolase activity, acting on ester bonds"/>
    <property type="evidence" value="ECO:0007669"/>
    <property type="project" value="UniProtKB-ARBA"/>
</dbReference>
<keyword evidence="2" id="KW-0378">Hydrolase</keyword>
<dbReference type="InterPro" id="IPR037459">
    <property type="entry name" value="RhgT-like"/>
</dbReference>
<dbReference type="AlphaFoldDB" id="A0A7K1TJW6"/>
<dbReference type="SUPFAM" id="SSF52266">
    <property type="entry name" value="SGNH hydrolase"/>
    <property type="match status" value="1"/>
</dbReference>
<feature type="chain" id="PRO_5029826122" evidence="3">
    <location>
        <begin position="26"/>
        <end position="267"/>
    </location>
</feature>
<dbReference type="InterPro" id="IPR036514">
    <property type="entry name" value="SGNH_hydro_sf"/>
</dbReference>
<dbReference type="EMBL" id="WQKZ01000006">
    <property type="protein sequence ID" value="MVN78694.1"/>
    <property type="molecule type" value="Genomic_DNA"/>
</dbReference>
<evidence type="ECO:0000313" key="5">
    <source>
        <dbReference type="EMBL" id="MVN78694.1"/>
    </source>
</evidence>
<reference evidence="5 6" key="1">
    <citation type="submission" date="2019-12" db="EMBL/GenBank/DDBJ databases">
        <title>Hymenobacter sp. HMF4947 Genome sequencing and assembly.</title>
        <authorList>
            <person name="Kang H."/>
            <person name="Cha I."/>
            <person name="Kim H."/>
            <person name="Joh K."/>
        </authorList>
    </citation>
    <scope>NUCLEOTIDE SEQUENCE [LARGE SCALE GENOMIC DNA]</scope>
    <source>
        <strain evidence="5 6">HMF4947</strain>
    </source>
</reference>
<evidence type="ECO:0000259" key="4">
    <source>
        <dbReference type="Pfam" id="PF13472"/>
    </source>
</evidence>
<accession>A0A7K1TJW6</accession>
<comment type="similarity">
    <text evidence="1">Belongs to the 'GDSL' lipolytic enzyme family.</text>
</comment>
<comment type="caution">
    <text evidence="5">The sequence shown here is derived from an EMBL/GenBank/DDBJ whole genome shotgun (WGS) entry which is preliminary data.</text>
</comment>
<dbReference type="CDD" id="cd01821">
    <property type="entry name" value="Rhamnogalacturan_acetylesterase_like"/>
    <property type="match status" value="1"/>
</dbReference>
<evidence type="ECO:0000256" key="3">
    <source>
        <dbReference type="SAM" id="SignalP"/>
    </source>
</evidence>
<dbReference type="RefSeq" id="WP_157569065.1">
    <property type="nucleotide sequence ID" value="NZ_WQKZ01000006.1"/>
</dbReference>
<evidence type="ECO:0000256" key="1">
    <source>
        <dbReference type="ARBA" id="ARBA00008668"/>
    </source>
</evidence>
<gene>
    <name evidence="5" type="ORF">GO988_20360</name>
</gene>
<dbReference type="Gene3D" id="3.40.50.1110">
    <property type="entry name" value="SGNH hydrolase"/>
    <property type="match status" value="1"/>
</dbReference>
<dbReference type="PANTHER" id="PTHR43695:SF1">
    <property type="entry name" value="RHAMNOGALACTURONAN ACETYLESTERASE"/>
    <property type="match status" value="1"/>
</dbReference>